<dbReference type="Proteomes" id="UP000193467">
    <property type="component" value="Unassembled WGS sequence"/>
</dbReference>
<dbReference type="Pfam" id="PF22594">
    <property type="entry name" value="GTP-eEF1A_C"/>
    <property type="match status" value="1"/>
</dbReference>
<keyword evidence="8" id="KW-0342">GTP-binding</keyword>
<dbReference type="Gene3D" id="2.40.30.10">
    <property type="entry name" value="Translation factors"/>
    <property type="match status" value="2"/>
</dbReference>
<dbReference type="InterPro" id="IPR009000">
    <property type="entry name" value="Transl_B-barrel_sf"/>
</dbReference>
<keyword evidence="6" id="KW-0810">Translation regulation</keyword>
<dbReference type="InterPro" id="IPR027417">
    <property type="entry name" value="P-loop_NTPase"/>
</dbReference>
<dbReference type="InterPro" id="IPR031157">
    <property type="entry name" value="G_TR_CS"/>
</dbReference>
<dbReference type="FunFam" id="3.40.50.300:FF:000204">
    <property type="entry name" value="Translation elongation factor Tu"/>
    <property type="match status" value="1"/>
</dbReference>
<dbReference type="AlphaFoldDB" id="A0A1Y2DBC3"/>
<feature type="region of interest" description="Disordered" evidence="12">
    <location>
        <begin position="91"/>
        <end position="138"/>
    </location>
</feature>
<dbReference type="GO" id="GO:0003924">
    <property type="term" value="F:GTPase activity"/>
    <property type="evidence" value="ECO:0007669"/>
    <property type="project" value="InterPro"/>
</dbReference>
<dbReference type="GO" id="GO:0002184">
    <property type="term" value="P:cytoplasmic translational termination"/>
    <property type="evidence" value="ECO:0007669"/>
    <property type="project" value="UniProtKB-ARBA"/>
</dbReference>
<evidence type="ECO:0000256" key="3">
    <source>
        <dbReference type="ARBA" id="ARBA00022490"/>
    </source>
</evidence>
<dbReference type="PROSITE" id="PS51722">
    <property type="entry name" value="G_TR_2"/>
    <property type="match status" value="1"/>
</dbReference>
<sequence length="636" mass="68253">MSRHRIVKNLDLDDEMDDQAFDSEGEDYDDMTEEQQVQMSSALTAVHSVLGSATPITDREIRSALWDSYFDVDGTVAFLLDELHKKEAAKAKAEAKKLARQTSQPPSARSTRPSTPAGSKPSTSTAKAVPKATPLAGPVSSLRADLEGMNLLPSSSSSTASSAAASELMEVPVDNSPPPAIAMAKEKILEEVKERERSEKPVLSLVVVGHVDAGKSTLMGRVLHELGEISDRSVEQNQRQSQKMGKGSFAYAWTFDALEEERERGVTIDISLDTFSTSTKRFTLIDAPGHRDFIPNMISGAAQADTAVLVVDGSSGAFERGFEGGGQTREHAVLVRSLGVQQLVVAVNKLDAVNWSQTRFESIRSQLQPFLTQSGFQPTKVSFIPVGAMSGENLVERRELSLDWYEGRTLVEQLDSLDVPTRALDAPLRIPVSNVFKGQSATASGLAVSGRVESGIVQVGERLCALPGDESGAVRALEVDGELVPYAVAGVNATVFLSGIDPLHLNVGTVLCPPHQPVPVVSSFTAQIMVFDLKYPITAGYAVELFHHSRDIPATISSLDAVLDKTSGAVTKKNPRMLTKGSSARIHVQLRPPTSGASRRTTIPLESFAANKSMGRVLFRRGGETIAAGIVLDVIS</sequence>
<dbReference type="FunFam" id="2.40.30.10:FF:000020">
    <property type="entry name" value="Translation elongation factor EF-1"/>
    <property type="match status" value="1"/>
</dbReference>
<evidence type="ECO:0000256" key="10">
    <source>
        <dbReference type="ARBA" id="ARBA00063537"/>
    </source>
</evidence>
<evidence type="ECO:0000256" key="4">
    <source>
        <dbReference type="ARBA" id="ARBA00022741"/>
    </source>
</evidence>
<organism evidence="14 15">
    <name type="scientific">Leucosporidium creatinivorum</name>
    <dbReference type="NCBI Taxonomy" id="106004"/>
    <lineage>
        <taxon>Eukaryota</taxon>
        <taxon>Fungi</taxon>
        <taxon>Dikarya</taxon>
        <taxon>Basidiomycota</taxon>
        <taxon>Pucciniomycotina</taxon>
        <taxon>Microbotryomycetes</taxon>
        <taxon>Leucosporidiales</taxon>
        <taxon>Leucosporidium</taxon>
    </lineage>
</organism>
<feature type="domain" description="Tr-type G" evidence="13">
    <location>
        <begin position="200"/>
        <end position="421"/>
    </location>
</feature>
<keyword evidence="3" id="KW-0963">Cytoplasm</keyword>
<dbReference type="InParanoid" id="A0A1Y2DBC3"/>
<dbReference type="GO" id="GO:1990533">
    <property type="term" value="C:Dom34-Hbs1 complex"/>
    <property type="evidence" value="ECO:0007669"/>
    <property type="project" value="UniProtKB-ARBA"/>
</dbReference>
<evidence type="ECO:0000256" key="6">
    <source>
        <dbReference type="ARBA" id="ARBA00022845"/>
    </source>
</evidence>
<evidence type="ECO:0000313" key="14">
    <source>
        <dbReference type="EMBL" id="ORY56558.1"/>
    </source>
</evidence>
<accession>A0A1Y2DBC3</accession>
<evidence type="ECO:0000256" key="7">
    <source>
        <dbReference type="ARBA" id="ARBA00022917"/>
    </source>
</evidence>
<comment type="caution">
    <text evidence="14">The sequence shown here is derived from an EMBL/GenBank/DDBJ whole genome shotgun (WGS) entry which is preliminary data.</text>
</comment>
<evidence type="ECO:0000256" key="5">
    <source>
        <dbReference type="ARBA" id="ARBA00022801"/>
    </source>
</evidence>
<proteinExistence type="inferred from homology"/>
<dbReference type="CDD" id="cd01883">
    <property type="entry name" value="EF1_alpha"/>
    <property type="match status" value="1"/>
</dbReference>
<keyword evidence="4" id="KW-0547">Nucleotide-binding</keyword>
<keyword evidence="7" id="KW-0648">Protein biosynthesis</keyword>
<dbReference type="EMBL" id="MCGR01000085">
    <property type="protein sequence ID" value="ORY56558.1"/>
    <property type="molecule type" value="Genomic_DNA"/>
</dbReference>
<dbReference type="FunCoup" id="A0A1Y2DBC3">
    <property type="interactions" value="53"/>
</dbReference>
<comment type="subunit">
    <text evidence="10">Component of the Dom34-Hbs1 complex, also named Pelota-HBS1L complex, composed of dom34 and hbs1.</text>
</comment>
<keyword evidence="15" id="KW-1185">Reference proteome</keyword>
<comment type="subcellular location">
    <subcellularLocation>
        <location evidence="1">Cytoplasm</location>
    </subcellularLocation>
</comment>
<protein>
    <recommendedName>
        <fullName evidence="11">Elongation factor 1 alpha-like protein</fullName>
    </recommendedName>
</protein>
<dbReference type="InterPro" id="IPR054696">
    <property type="entry name" value="GTP-eEF1A_C"/>
</dbReference>
<dbReference type="GO" id="GO:0005525">
    <property type="term" value="F:GTP binding"/>
    <property type="evidence" value="ECO:0007669"/>
    <property type="project" value="UniProtKB-KW"/>
</dbReference>
<evidence type="ECO:0000256" key="12">
    <source>
        <dbReference type="SAM" id="MobiDB-lite"/>
    </source>
</evidence>
<dbReference type="InterPro" id="IPR015033">
    <property type="entry name" value="HBS1-like_N"/>
</dbReference>
<evidence type="ECO:0000313" key="15">
    <source>
        <dbReference type="Proteomes" id="UP000193467"/>
    </source>
</evidence>
<dbReference type="InterPro" id="IPR000795">
    <property type="entry name" value="T_Tr_GTP-bd_dom"/>
</dbReference>
<dbReference type="Pfam" id="PF00009">
    <property type="entry name" value="GTP_EFTU"/>
    <property type="match status" value="1"/>
</dbReference>
<name>A0A1Y2DBC3_9BASI</name>
<dbReference type="InterPro" id="IPR050100">
    <property type="entry name" value="TRAFAC_GTPase_members"/>
</dbReference>
<evidence type="ECO:0000259" key="13">
    <source>
        <dbReference type="PROSITE" id="PS51722"/>
    </source>
</evidence>
<dbReference type="SUPFAM" id="SSF50447">
    <property type="entry name" value="Translation proteins"/>
    <property type="match status" value="1"/>
</dbReference>
<dbReference type="SUPFAM" id="SSF50465">
    <property type="entry name" value="EF-Tu/eEF-1alpha/eIF2-gamma C-terminal domain"/>
    <property type="match status" value="1"/>
</dbReference>
<dbReference type="STRING" id="106004.A0A1Y2DBC3"/>
<dbReference type="InterPro" id="IPR009001">
    <property type="entry name" value="Transl_elong_EF1A/Init_IF2_C"/>
</dbReference>
<dbReference type="FunFam" id="2.40.30.10:FF:000070">
    <property type="entry name" value="Translation elongation factor EF-1 subunit"/>
    <property type="match status" value="1"/>
</dbReference>
<feature type="compositionally biased region" description="Low complexity" evidence="12">
    <location>
        <begin position="102"/>
        <end position="117"/>
    </location>
</feature>
<reference evidence="14 15" key="1">
    <citation type="submission" date="2016-07" db="EMBL/GenBank/DDBJ databases">
        <title>Pervasive Adenine N6-methylation of Active Genes in Fungi.</title>
        <authorList>
            <consortium name="DOE Joint Genome Institute"/>
            <person name="Mondo S.J."/>
            <person name="Dannebaum R.O."/>
            <person name="Kuo R.C."/>
            <person name="Labutti K."/>
            <person name="Haridas S."/>
            <person name="Kuo A."/>
            <person name="Salamov A."/>
            <person name="Ahrendt S.R."/>
            <person name="Lipzen A."/>
            <person name="Sullivan W."/>
            <person name="Andreopoulos W.B."/>
            <person name="Clum A."/>
            <person name="Lindquist E."/>
            <person name="Daum C."/>
            <person name="Ramamoorthy G.K."/>
            <person name="Gryganskyi A."/>
            <person name="Culley D."/>
            <person name="Magnuson J.K."/>
            <person name="James T.Y."/>
            <person name="O'Malley M.A."/>
            <person name="Stajich J.E."/>
            <person name="Spatafora J.W."/>
            <person name="Visel A."/>
            <person name="Grigoriev I.V."/>
        </authorList>
    </citation>
    <scope>NUCLEOTIDE SEQUENCE [LARGE SCALE GENOMIC DNA]</scope>
    <source>
        <strain evidence="14 15">62-1032</strain>
    </source>
</reference>
<dbReference type="Pfam" id="PF08938">
    <property type="entry name" value="HBS1_N"/>
    <property type="match status" value="1"/>
</dbReference>
<dbReference type="PROSITE" id="PS00301">
    <property type="entry name" value="G_TR_1"/>
    <property type="match status" value="1"/>
</dbReference>
<evidence type="ECO:0000256" key="11">
    <source>
        <dbReference type="ARBA" id="ARBA00074866"/>
    </source>
</evidence>
<dbReference type="PRINTS" id="PR00315">
    <property type="entry name" value="ELONGATNFCT"/>
</dbReference>
<dbReference type="OrthoDB" id="342024at2759"/>
<dbReference type="CDD" id="cd04093">
    <property type="entry name" value="HBS1_C_III"/>
    <property type="match status" value="1"/>
</dbReference>
<dbReference type="SUPFAM" id="SSF52540">
    <property type="entry name" value="P-loop containing nucleoside triphosphate hydrolases"/>
    <property type="match status" value="1"/>
</dbReference>
<comment type="similarity">
    <text evidence="2">Belongs to the TRAFAC class translation factor GTPase superfamily. Classic translation factor GTPase family. EF-Tu/EF-1A subfamily.</text>
</comment>
<keyword evidence="5 14" id="KW-0378">Hydrolase</keyword>
<gene>
    <name evidence="14" type="ORF">BCR35DRAFT_309817</name>
</gene>
<evidence type="ECO:0000256" key="9">
    <source>
        <dbReference type="ARBA" id="ARBA00049117"/>
    </source>
</evidence>
<dbReference type="GO" id="GO:0006417">
    <property type="term" value="P:regulation of translation"/>
    <property type="evidence" value="ECO:0007669"/>
    <property type="project" value="UniProtKB-KW"/>
</dbReference>
<dbReference type="CDD" id="cd16267">
    <property type="entry name" value="HBS1-like_II"/>
    <property type="match status" value="1"/>
</dbReference>
<evidence type="ECO:0000256" key="8">
    <source>
        <dbReference type="ARBA" id="ARBA00023134"/>
    </source>
</evidence>
<comment type="catalytic activity">
    <reaction evidence="9">
        <text>GTP + H2O = GDP + phosphate + H(+)</text>
        <dbReference type="Rhea" id="RHEA:19669"/>
        <dbReference type="ChEBI" id="CHEBI:15377"/>
        <dbReference type="ChEBI" id="CHEBI:15378"/>
        <dbReference type="ChEBI" id="CHEBI:37565"/>
        <dbReference type="ChEBI" id="CHEBI:43474"/>
        <dbReference type="ChEBI" id="CHEBI:58189"/>
    </reaction>
    <physiologicalReaction direction="left-to-right" evidence="9">
        <dbReference type="Rhea" id="RHEA:19670"/>
    </physiologicalReaction>
</comment>
<dbReference type="Gene3D" id="3.40.50.300">
    <property type="entry name" value="P-loop containing nucleotide triphosphate hydrolases"/>
    <property type="match status" value="1"/>
</dbReference>
<dbReference type="PANTHER" id="PTHR23115">
    <property type="entry name" value="TRANSLATION FACTOR"/>
    <property type="match status" value="1"/>
</dbReference>
<evidence type="ECO:0000256" key="2">
    <source>
        <dbReference type="ARBA" id="ARBA00007249"/>
    </source>
</evidence>
<evidence type="ECO:0000256" key="1">
    <source>
        <dbReference type="ARBA" id="ARBA00004496"/>
    </source>
</evidence>
<dbReference type="GO" id="GO:0005829">
    <property type="term" value="C:cytosol"/>
    <property type="evidence" value="ECO:0007669"/>
    <property type="project" value="GOC"/>
</dbReference>